<dbReference type="GO" id="GO:0003700">
    <property type="term" value="F:DNA-binding transcription factor activity"/>
    <property type="evidence" value="ECO:0007669"/>
    <property type="project" value="InterPro"/>
</dbReference>
<dbReference type="CDD" id="cd05466">
    <property type="entry name" value="PBP2_LTTR_substrate"/>
    <property type="match status" value="1"/>
</dbReference>
<keyword evidence="2" id="KW-0805">Transcription regulation</keyword>
<evidence type="ECO:0000256" key="3">
    <source>
        <dbReference type="ARBA" id="ARBA00023125"/>
    </source>
</evidence>
<dbReference type="eggNOG" id="COG0583">
    <property type="taxonomic scope" value="Bacteria"/>
</dbReference>
<proteinExistence type="inferred from homology"/>
<comment type="caution">
    <text evidence="6">The sequence shown here is derived from an EMBL/GenBank/DDBJ whole genome shotgun (WGS) entry which is preliminary data.</text>
</comment>
<dbReference type="PANTHER" id="PTHR30126">
    <property type="entry name" value="HTH-TYPE TRANSCRIPTIONAL REGULATOR"/>
    <property type="match status" value="1"/>
</dbReference>
<dbReference type="FunFam" id="1.10.10.10:FF:000001">
    <property type="entry name" value="LysR family transcriptional regulator"/>
    <property type="match status" value="1"/>
</dbReference>
<protein>
    <submittedName>
        <fullName evidence="6">LysR family transcriptional regulator</fullName>
    </submittedName>
</protein>
<comment type="similarity">
    <text evidence="1">Belongs to the LysR transcriptional regulatory family.</text>
</comment>
<dbReference type="InterPro" id="IPR036390">
    <property type="entry name" value="WH_DNA-bd_sf"/>
</dbReference>
<gene>
    <name evidence="6" type="ORF">GW15_0209590</name>
</gene>
<organism evidence="6 7">
    <name type="scientific">Xanthomonas axonopodis pv. vasculorum</name>
    <dbReference type="NCBI Taxonomy" id="325777"/>
    <lineage>
        <taxon>Bacteria</taxon>
        <taxon>Pseudomonadati</taxon>
        <taxon>Pseudomonadota</taxon>
        <taxon>Gammaproteobacteria</taxon>
        <taxon>Lysobacterales</taxon>
        <taxon>Lysobacteraceae</taxon>
        <taxon>Xanthomonas</taxon>
    </lineage>
</organism>
<evidence type="ECO:0000313" key="7">
    <source>
        <dbReference type="Proteomes" id="UP000028012"/>
    </source>
</evidence>
<dbReference type="PRINTS" id="PR00039">
    <property type="entry name" value="HTHLYSR"/>
</dbReference>
<sequence length="306" mass="33679">MQIRSLLSNDMAALNYNHLRYFWAVAHDGNLTRTAERLNLTQSALSVQIRKLEERLGHALFERRGRQLHLTEAGQIVLDHADAIFATGDELLGTLRQTGAARQALRVGSLATLSRNFQMEFLRPLLGRTDIDLILRLGSPGELLRALEALNLDVVLLNRAPAGDALSPFVTHRLAEYPVSLVGTPDRLGHTASFADRLRSHPIILPTLDSSVRTGFDALADRLGVRPQIVAEVEDMAMMRLLAREDIGLAVLPPIVVKDEIAAGALMEGDQLPDIVETFYAVTMSRRFPNPLVRVLLQPAAPSANL</sequence>
<dbReference type="InterPro" id="IPR005119">
    <property type="entry name" value="LysR_subst-bd"/>
</dbReference>
<dbReference type="InterPro" id="IPR000847">
    <property type="entry name" value="LysR_HTH_N"/>
</dbReference>
<dbReference type="Pfam" id="PF00126">
    <property type="entry name" value="HTH_1"/>
    <property type="match status" value="1"/>
</dbReference>
<name>A0A098Q005_9XANT</name>
<dbReference type="Gene3D" id="1.10.10.10">
    <property type="entry name" value="Winged helix-like DNA-binding domain superfamily/Winged helix DNA-binding domain"/>
    <property type="match status" value="1"/>
</dbReference>
<keyword evidence="4" id="KW-0804">Transcription</keyword>
<reference evidence="6 7" key="1">
    <citation type="submission" date="2014-09" db="EMBL/GenBank/DDBJ databases">
        <title>A draft genome sequence for Xanthomonas axonopodis pv. vasculorum NCPPB 900.</title>
        <authorList>
            <person name="Harrison J."/>
            <person name="Studholme D.J."/>
        </authorList>
    </citation>
    <scope>NUCLEOTIDE SEQUENCE [LARGE SCALE GENOMIC DNA]</scope>
    <source>
        <strain evidence="6 7">NCPPB 900</strain>
    </source>
</reference>
<evidence type="ECO:0000256" key="4">
    <source>
        <dbReference type="ARBA" id="ARBA00023163"/>
    </source>
</evidence>
<dbReference type="Proteomes" id="UP000028012">
    <property type="component" value="Unassembled WGS sequence"/>
</dbReference>
<evidence type="ECO:0000313" key="6">
    <source>
        <dbReference type="EMBL" id="KGE52193.1"/>
    </source>
</evidence>
<feature type="domain" description="HTH lysR-type" evidence="5">
    <location>
        <begin position="14"/>
        <end position="71"/>
    </location>
</feature>
<dbReference type="SUPFAM" id="SSF53850">
    <property type="entry name" value="Periplasmic binding protein-like II"/>
    <property type="match status" value="1"/>
</dbReference>
<dbReference type="PANTHER" id="PTHR30126:SF98">
    <property type="entry name" value="HTH-TYPE TRANSCRIPTIONAL ACTIVATOR BAUR"/>
    <property type="match status" value="1"/>
</dbReference>
<dbReference type="GO" id="GO:0000976">
    <property type="term" value="F:transcription cis-regulatory region binding"/>
    <property type="evidence" value="ECO:0007669"/>
    <property type="project" value="TreeGrafter"/>
</dbReference>
<evidence type="ECO:0000259" key="5">
    <source>
        <dbReference type="PROSITE" id="PS50931"/>
    </source>
</evidence>
<keyword evidence="3" id="KW-0238">DNA-binding</keyword>
<dbReference type="Gene3D" id="3.40.190.290">
    <property type="match status" value="1"/>
</dbReference>
<accession>A0A098Q005</accession>
<dbReference type="SUPFAM" id="SSF46785">
    <property type="entry name" value="Winged helix' DNA-binding domain"/>
    <property type="match status" value="1"/>
</dbReference>
<dbReference type="EMBL" id="JPHD02000069">
    <property type="protein sequence ID" value="KGE52193.1"/>
    <property type="molecule type" value="Genomic_DNA"/>
</dbReference>
<dbReference type="AlphaFoldDB" id="A0A098Q005"/>
<evidence type="ECO:0000256" key="2">
    <source>
        <dbReference type="ARBA" id="ARBA00023015"/>
    </source>
</evidence>
<dbReference type="InterPro" id="IPR036388">
    <property type="entry name" value="WH-like_DNA-bd_sf"/>
</dbReference>
<dbReference type="Pfam" id="PF03466">
    <property type="entry name" value="LysR_substrate"/>
    <property type="match status" value="1"/>
</dbReference>
<dbReference type="STRING" id="325777.GW15_0209590"/>
<dbReference type="HOGENOM" id="CLU_039613_6_1_6"/>
<dbReference type="PROSITE" id="PS50931">
    <property type="entry name" value="HTH_LYSR"/>
    <property type="match status" value="1"/>
</dbReference>
<evidence type="ECO:0000256" key="1">
    <source>
        <dbReference type="ARBA" id="ARBA00009437"/>
    </source>
</evidence>